<protein>
    <submittedName>
        <fullName evidence="2">Uncharacterized protein</fullName>
    </submittedName>
</protein>
<organism evidence="2 3">
    <name type="scientific">Neolewinella xylanilytica</name>
    <dbReference type="NCBI Taxonomy" id="1514080"/>
    <lineage>
        <taxon>Bacteria</taxon>
        <taxon>Pseudomonadati</taxon>
        <taxon>Bacteroidota</taxon>
        <taxon>Saprospiria</taxon>
        <taxon>Saprospirales</taxon>
        <taxon>Lewinellaceae</taxon>
        <taxon>Neolewinella</taxon>
    </lineage>
</organism>
<accession>A0A2S6I4M9</accession>
<feature type="transmembrane region" description="Helical" evidence="1">
    <location>
        <begin position="34"/>
        <end position="52"/>
    </location>
</feature>
<name>A0A2S6I4M9_9BACT</name>
<keyword evidence="1" id="KW-0812">Transmembrane</keyword>
<evidence type="ECO:0000313" key="2">
    <source>
        <dbReference type="EMBL" id="PPK86127.1"/>
    </source>
</evidence>
<sequence>MIFKVAQRGFSEDLGYYYTLIGSTMLQYRRHRFAMLRVLAFFALVNFTPLSGQADYVNSPLTYGDYAVGFDHQVRIDSSRV</sequence>
<keyword evidence="1" id="KW-0472">Membrane</keyword>
<dbReference type="AlphaFoldDB" id="A0A2S6I4M9"/>
<evidence type="ECO:0000313" key="3">
    <source>
        <dbReference type="Proteomes" id="UP000237662"/>
    </source>
</evidence>
<keyword evidence="1" id="KW-1133">Transmembrane helix</keyword>
<dbReference type="Proteomes" id="UP000237662">
    <property type="component" value="Unassembled WGS sequence"/>
</dbReference>
<comment type="caution">
    <text evidence="2">The sequence shown here is derived from an EMBL/GenBank/DDBJ whole genome shotgun (WGS) entry which is preliminary data.</text>
</comment>
<proteinExistence type="predicted"/>
<reference evidence="2 3" key="1">
    <citation type="submission" date="2018-02" db="EMBL/GenBank/DDBJ databases">
        <title>Genomic Encyclopedia of Archaeal and Bacterial Type Strains, Phase II (KMG-II): from individual species to whole genera.</title>
        <authorList>
            <person name="Goeker M."/>
        </authorList>
    </citation>
    <scope>NUCLEOTIDE SEQUENCE [LARGE SCALE GENOMIC DNA]</scope>
    <source>
        <strain evidence="2 3">DSM 29526</strain>
    </source>
</reference>
<gene>
    <name evidence="2" type="ORF">CLV84_3046</name>
</gene>
<evidence type="ECO:0000256" key="1">
    <source>
        <dbReference type="SAM" id="Phobius"/>
    </source>
</evidence>
<keyword evidence="3" id="KW-1185">Reference proteome</keyword>
<dbReference type="EMBL" id="PTJC01000006">
    <property type="protein sequence ID" value="PPK86127.1"/>
    <property type="molecule type" value="Genomic_DNA"/>
</dbReference>